<reference evidence="1 2" key="1">
    <citation type="journal article" date="2011" name="Science">
        <title>The ecoresponsive genome of Daphnia pulex.</title>
        <authorList>
            <person name="Colbourne J.K."/>
            <person name="Pfrender M.E."/>
            <person name="Gilbert D."/>
            <person name="Thomas W.K."/>
            <person name="Tucker A."/>
            <person name="Oakley T.H."/>
            <person name="Tokishita S."/>
            <person name="Aerts A."/>
            <person name="Arnold G.J."/>
            <person name="Basu M.K."/>
            <person name="Bauer D.J."/>
            <person name="Caceres C.E."/>
            <person name="Carmel L."/>
            <person name="Casola C."/>
            <person name="Choi J.H."/>
            <person name="Detter J.C."/>
            <person name="Dong Q."/>
            <person name="Dusheyko S."/>
            <person name="Eads B.D."/>
            <person name="Frohlich T."/>
            <person name="Geiler-Samerotte K.A."/>
            <person name="Gerlach D."/>
            <person name="Hatcher P."/>
            <person name="Jogdeo S."/>
            <person name="Krijgsveld J."/>
            <person name="Kriventseva E.V."/>
            <person name="Kultz D."/>
            <person name="Laforsch C."/>
            <person name="Lindquist E."/>
            <person name="Lopez J."/>
            <person name="Manak J.R."/>
            <person name="Muller J."/>
            <person name="Pangilinan J."/>
            <person name="Patwardhan R.P."/>
            <person name="Pitluck S."/>
            <person name="Pritham E.J."/>
            <person name="Rechtsteiner A."/>
            <person name="Rho M."/>
            <person name="Rogozin I.B."/>
            <person name="Sakarya O."/>
            <person name="Salamov A."/>
            <person name="Schaack S."/>
            <person name="Shapiro H."/>
            <person name="Shiga Y."/>
            <person name="Skalitzky C."/>
            <person name="Smith Z."/>
            <person name="Souvorov A."/>
            <person name="Sung W."/>
            <person name="Tang Z."/>
            <person name="Tsuchiya D."/>
            <person name="Tu H."/>
            <person name="Vos H."/>
            <person name="Wang M."/>
            <person name="Wolf Y.I."/>
            <person name="Yamagata H."/>
            <person name="Yamada T."/>
            <person name="Ye Y."/>
            <person name="Shaw J.R."/>
            <person name="Andrews J."/>
            <person name="Crease T.J."/>
            <person name="Tang H."/>
            <person name="Lucas S.M."/>
            <person name="Robertson H.M."/>
            <person name="Bork P."/>
            <person name="Koonin E.V."/>
            <person name="Zdobnov E.M."/>
            <person name="Grigoriev I.V."/>
            <person name="Lynch M."/>
            <person name="Boore J.L."/>
        </authorList>
    </citation>
    <scope>NUCLEOTIDE SEQUENCE [LARGE SCALE GENOMIC DNA]</scope>
</reference>
<evidence type="ECO:0000313" key="1">
    <source>
        <dbReference type="EMBL" id="EFX65479.1"/>
    </source>
</evidence>
<dbReference type="Proteomes" id="UP000000305">
    <property type="component" value="Unassembled WGS sequence"/>
</dbReference>
<dbReference type="AlphaFoldDB" id="E9HS07"/>
<name>E9HS07_DAPPU</name>
<dbReference type="eggNOG" id="ENOG502QTNY">
    <property type="taxonomic scope" value="Eukaryota"/>
</dbReference>
<dbReference type="EMBL" id="GL732743">
    <property type="protein sequence ID" value="EFX65479.1"/>
    <property type="molecule type" value="Genomic_DNA"/>
</dbReference>
<gene>
    <name evidence="1" type="ORF">DAPPUDRAFT_333147</name>
</gene>
<protein>
    <submittedName>
        <fullName evidence="1">Uncharacterized protein</fullName>
    </submittedName>
</protein>
<proteinExistence type="predicted"/>
<dbReference type="KEGG" id="dpx:DAPPUDRAFT_333147"/>
<sequence length="276" mass="30706">MGCATWVTPAQYEAPPVFKTPQTQKWFLAAYVRDVWSRLETLKGSATSIYGSILKIDSTKKITIKLQGTSANSVSWCTNVGLFSASTNESHPLYGIFMSRISTAIFEWDSSDVALLKEAKCGELKLAGIRQQSQETVLKSITKQELARHCRRMTRGVENTTNLLEELFSSLMDVTDTLGVPILRENAFEILETEIKHIQCLQDPTGVLLYTKTISIEKGGISLPVYRCARGTTSLENFHSHIKNCIPGTSANDVHFSSVSSRRNHKMEHGKKIGFA</sequence>
<dbReference type="PhylomeDB" id="E9HS07"/>
<organism evidence="1 2">
    <name type="scientific">Daphnia pulex</name>
    <name type="common">Water flea</name>
    <dbReference type="NCBI Taxonomy" id="6669"/>
    <lineage>
        <taxon>Eukaryota</taxon>
        <taxon>Metazoa</taxon>
        <taxon>Ecdysozoa</taxon>
        <taxon>Arthropoda</taxon>
        <taxon>Crustacea</taxon>
        <taxon>Branchiopoda</taxon>
        <taxon>Diplostraca</taxon>
        <taxon>Cladocera</taxon>
        <taxon>Anomopoda</taxon>
        <taxon>Daphniidae</taxon>
        <taxon>Daphnia</taxon>
    </lineage>
</organism>
<evidence type="ECO:0000313" key="2">
    <source>
        <dbReference type="Proteomes" id="UP000000305"/>
    </source>
</evidence>
<dbReference type="HOGENOM" id="CLU_072897_0_0_1"/>
<accession>E9HS07</accession>
<keyword evidence="2" id="KW-1185">Reference proteome</keyword>
<dbReference type="PANTHER" id="PTHR24401">
    <property type="entry name" value="SI:CH211-243P7.3-RELATED"/>
    <property type="match status" value="1"/>
</dbReference>
<dbReference type="InParanoid" id="E9HS07"/>
<dbReference type="OrthoDB" id="8942218at2759"/>
<dbReference type="PANTHER" id="PTHR24401:SF29">
    <property type="entry name" value="SI:CH211-243P7.3-RELATED"/>
    <property type="match status" value="1"/>
</dbReference>